<dbReference type="RefSeq" id="WP_076584110.1">
    <property type="nucleotide sequence ID" value="NZ_CP019329.1"/>
</dbReference>
<dbReference type="EMBL" id="FTNP01000008">
    <property type="protein sequence ID" value="SIS06546.1"/>
    <property type="molecule type" value="Genomic_DNA"/>
</dbReference>
<dbReference type="Proteomes" id="UP000185687">
    <property type="component" value="Unassembled WGS sequence"/>
</dbReference>
<dbReference type="EMBL" id="CP019329">
    <property type="protein sequence ID" value="APX98640.1"/>
    <property type="molecule type" value="Genomic_DNA"/>
</dbReference>
<accession>A0A1N7G283</accession>
<reference evidence="1 4" key="1">
    <citation type="submission" date="2017-01" db="EMBL/GenBank/DDBJ databases">
        <title>Complete genome sequence of Haloterrigena daqingensis type strain (JX313T).</title>
        <authorList>
            <person name="Shuang W."/>
        </authorList>
    </citation>
    <scope>NUCLEOTIDE SEQUENCE [LARGE SCALE GENOMIC DNA]</scope>
    <source>
        <strain evidence="4">JX313</strain>
        <strain evidence="1">JX313T</strain>
        <plasmid evidence="4">Plasmid unnamed2</plasmid>
        <plasmid evidence="1">unnamed2</plasmid>
    </source>
</reference>
<dbReference type="Proteomes" id="UP000187321">
    <property type="component" value="Plasmid unnamed2"/>
</dbReference>
<dbReference type="AlphaFoldDB" id="A0A1N7G283"/>
<proteinExistence type="predicted"/>
<keyword evidence="3" id="KW-1185">Reference proteome</keyword>
<geneLocation type="plasmid" evidence="1">
    <name>unnamed2</name>
</geneLocation>
<keyword evidence="1" id="KW-0614">Plasmid</keyword>
<evidence type="ECO:0000313" key="3">
    <source>
        <dbReference type="Proteomes" id="UP000185687"/>
    </source>
</evidence>
<evidence type="ECO:0000313" key="1">
    <source>
        <dbReference type="EMBL" id="APX98640.1"/>
    </source>
</evidence>
<dbReference type="KEGG" id="hda:BB347_18285"/>
<evidence type="ECO:0000313" key="4">
    <source>
        <dbReference type="Proteomes" id="UP000187321"/>
    </source>
</evidence>
<organism evidence="2 3">
    <name type="scientific">Natronorubrum daqingense</name>
    <dbReference type="NCBI Taxonomy" id="588898"/>
    <lineage>
        <taxon>Archaea</taxon>
        <taxon>Methanobacteriati</taxon>
        <taxon>Methanobacteriota</taxon>
        <taxon>Stenosarchaea group</taxon>
        <taxon>Halobacteria</taxon>
        <taxon>Halobacteriales</taxon>
        <taxon>Natrialbaceae</taxon>
        <taxon>Natronorubrum</taxon>
    </lineage>
</organism>
<evidence type="ECO:0000313" key="2">
    <source>
        <dbReference type="EMBL" id="SIS06546.1"/>
    </source>
</evidence>
<gene>
    <name evidence="1" type="ORF">BB347_18285</name>
    <name evidence="2" type="ORF">SAMN05421809_3674</name>
</gene>
<dbReference type="GeneID" id="30957934"/>
<reference evidence="2 3" key="2">
    <citation type="submission" date="2017-01" db="EMBL/GenBank/DDBJ databases">
        <authorList>
            <person name="Mah S.A."/>
            <person name="Swanson W.J."/>
            <person name="Moy G.W."/>
            <person name="Vacquier V.D."/>
        </authorList>
    </citation>
    <scope>NUCLEOTIDE SEQUENCE [LARGE SCALE GENOMIC DNA]</scope>
    <source>
        <strain evidence="2 3">CGMCC 1.8909</strain>
    </source>
</reference>
<name>A0A1N7G283_9EURY</name>
<dbReference type="OrthoDB" id="351192at2157"/>
<protein>
    <submittedName>
        <fullName evidence="2">Uncharacterized protein</fullName>
    </submittedName>
</protein>
<sequence>MASSDSHGATRHVEQSTLPEWRAYEIAGETIVAHNVPEGLVVCYRVVGATRNARALASSSVDAVLYDGTLVEPFYDDSTGAIRLQHTYAGIRGRLTPAEWLEESVVKLQRCERVSLSDHFGSMGGGHDV</sequence>